<dbReference type="Proteomes" id="UP000075604">
    <property type="component" value="Unassembled WGS sequence"/>
</dbReference>
<dbReference type="SUPFAM" id="SSF51735">
    <property type="entry name" value="NAD(P)-binding Rossmann-fold domains"/>
    <property type="match status" value="1"/>
</dbReference>
<dbReference type="InterPro" id="IPR048666">
    <property type="entry name" value="RedAm-like_C"/>
</dbReference>
<dbReference type="PIRSF" id="PIRSF000103">
    <property type="entry name" value="HIBADH"/>
    <property type="match status" value="1"/>
</dbReference>
<dbReference type="InterPro" id="IPR015815">
    <property type="entry name" value="HIBADH-related"/>
</dbReference>
<dbReference type="InterPro" id="IPR006115">
    <property type="entry name" value="6PGDH_NADP-bd"/>
</dbReference>
<dbReference type="InterPro" id="IPR036291">
    <property type="entry name" value="NAD(P)-bd_dom_sf"/>
</dbReference>
<dbReference type="PANTHER" id="PTHR43580:SF2">
    <property type="entry name" value="CYTOKINE-LIKE NUCLEAR FACTOR N-PAC"/>
    <property type="match status" value="1"/>
</dbReference>
<name>A0A150PK95_SORCE</name>
<feature type="domain" description="NADPH-dependent reductive aminase-like C-terminal" evidence="3">
    <location>
        <begin position="166"/>
        <end position="289"/>
    </location>
</feature>
<organism evidence="4 5">
    <name type="scientific">Sorangium cellulosum</name>
    <name type="common">Polyangium cellulosum</name>
    <dbReference type="NCBI Taxonomy" id="56"/>
    <lineage>
        <taxon>Bacteria</taxon>
        <taxon>Pseudomonadati</taxon>
        <taxon>Myxococcota</taxon>
        <taxon>Polyangia</taxon>
        <taxon>Polyangiales</taxon>
        <taxon>Polyangiaceae</taxon>
        <taxon>Sorangium</taxon>
    </lineage>
</organism>
<dbReference type="AlphaFoldDB" id="A0A150PK95"/>
<evidence type="ECO:0000313" key="5">
    <source>
        <dbReference type="Proteomes" id="UP000075604"/>
    </source>
</evidence>
<evidence type="ECO:0000313" key="4">
    <source>
        <dbReference type="EMBL" id="KYF56149.1"/>
    </source>
</evidence>
<comment type="caution">
    <text evidence="4">The sequence shown here is derived from an EMBL/GenBank/DDBJ whole genome shotgun (WGS) entry which is preliminary data.</text>
</comment>
<protein>
    <submittedName>
        <fullName evidence="4">Uncharacterized protein</fullName>
    </submittedName>
</protein>
<dbReference type="Pfam" id="PF21761">
    <property type="entry name" value="RedAm-like_C"/>
    <property type="match status" value="1"/>
</dbReference>
<gene>
    <name evidence="4" type="ORF">BE04_34955</name>
</gene>
<keyword evidence="1" id="KW-0560">Oxidoreductase</keyword>
<dbReference type="Gene3D" id="1.10.1040.10">
    <property type="entry name" value="N-(1-d-carboxylethyl)-l-norvaline Dehydrogenase, domain 2"/>
    <property type="match status" value="1"/>
</dbReference>
<reference evidence="4 5" key="1">
    <citation type="submission" date="2014-02" db="EMBL/GenBank/DDBJ databases">
        <title>The small core and large imbalanced accessory genome model reveals a collaborative survival strategy of Sorangium cellulosum strains in nature.</title>
        <authorList>
            <person name="Han K."/>
            <person name="Peng R."/>
            <person name="Blom J."/>
            <person name="Li Y.-Z."/>
        </authorList>
    </citation>
    <scope>NUCLEOTIDE SEQUENCE [LARGE SCALE GENOMIC DNA]</scope>
    <source>
        <strain evidence="4 5">So0157-18</strain>
    </source>
</reference>
<dbReference type="InterPro" id="IPR051265">
    <property type="entry name" value="HIBADH-related_NP60_sf"/>
</dbReference>
<dbReference type="InterPro" id="IPR013328">
    <property type="entry name" value="6PGD_dom2"/>
</dbReference>
<sequence>MSHKETVSILGLGQMGAALARAYINAGHRVTVWNRTHSKAEPFQGQAKVAATPEQACGESDLTIVSLSNYEASDQVLRAPLVAEAAKGRTLVQLTSGTPNDARSGAAWTSALGIGYLDGCIMAYPSYIGGEQTPVFYSGPKGLYDRHEPTLRVLGGATSHVGEPIGAAAALDCALLESFYGATLSFLHGAAICASEKFPLDAYFAKYQAIMPLISITADMCKKMLSTGDFKGTDCTLDIHTGALEHIARLSRENGVDRRIPELILSYYKRALQLGHGADEMAAVFNAIQDQARADQR</sequence>
<dbReference type="Gene3D" id="3.40.50.720">
    <property type="entry name" value="NAD(P)-binding Rossmann-like Domain"/>
    <property type="match status" value="1"/>
</dbReference>
<feature type="domain" description="6-phosphogluconate dehydrogenase NADP-binding" evidence="2">
    <location>
        <begin position="7"/>
        <end position="162"/>
    </location>
</feature>
<evidence type="ECO:0000259" key="3">
    <source>
        <dbReference type="Pfam" id="PF21761"/>
    </source>
</evidence>
<dbReference type="PANTHER" id="PTHR43580">
    <property type="entry name" value="OXIDOREDUCTASE GLYR1-RELATED"/>
    <property type="match status" value="1"/>
</dbReference>
<accession>A0A150PK95</accession>
<evidence type="ECO:0000259" key="2">
    <source>
        <dbReference type="Pfam" id="PF03446"/>
    </source>
</evidence>
<proteinExistence type="predicted"/>
<dbReference type="Pfam" id="PF03446">
    <property type="entry name" value="NAD_binding_2"/>
    <property type="match status" value="1"/>
</dbReference>
<dbReference type="GO" id="GO:0016491">
    <property type="term" value="F:oxidoreductase activity"/>
    <property type="evidence" value="ECO:0007669"/>
    <property type="project" value="UniProtKB-KW"/>
</dbReference>
<dbReference type="EMBL" id="JELX01002225">
    <property type="protein sequence ID" value="KYF56149.1"/>
    <property type="molecule type" value="Genomic_DNA"/>
</dbReference>
<dbReference type="GO" id="GO:0050661">
    <property type="term" value="F:NADP binding"/>
    <property type="evidence" value="ECO:0007669"/>
    <property type="project" value="InterPro"/>
</dbReference>
<evidence type="ECO:0000256" key="1">
    <source>
        <dbReference type="ARBA" id="ARBA00023002"/>
    </source>
</evidence>